<dbReference type="PANTHER" id="PTHR37936:SF3">
    <property type="entry name" value="TRANSPOSASE INSC FOR INSERTION ELEMENT IS2A-RELATED"/>
    <property type="match status" value="1"/>
</dbReference>
<name>A0A5N7MZ31_9HYPH</name>
<keyword evidence="3" id="KW-1185">Reference proteome</keyword>
<dbReference type="OrthoDB" id="7476756at2"/>
<evidence type="ECO:0000313" key="3">
    <source>
        <dbReference type="Proteomes" id="UP000403266"/>
    </source>
</evidence>
<dbReference type="GO" id="GO:0006313">
    <property type="term" value="P:DNA transposition"/>
    <property type="evidence" value="ECO:0007669"/>
    <property type="project" value="InterPro"/>
</dbReference>
<evidence type="ECO:0000256" key="1">
    <source>
        <dbReference type="ARBA" id="ARBA00009964"/>
    </source>
</evidence>
<dbReference type="NCBIfam" id="NF047595">
    <property type="entry name" value="IS66_ISRel24_TnpA"/>
    <property type="match status" value="1"/>
</dbReference>
<dbReference type="AlphaFoldDB" id="A0A5N7MZ31"/>
<dbReference type="SUPFAM" id="SSF48295">
    <property type="entry name" value="TrpR-like"/>
    <property type="match status" value="1"/>
</dbReference>
<sequence>MVDHMLEPPRPVRRLEVITGAGGRRRWPTDEKARIVEETMQPGVTVTEVARRHGLAPSVVFTWRRLAREGRLGDAGPSFMPVEITPVPAQAPSAASPPRRIGLIEIVLGRGRCIRVDRDVDAEALRRVLQVMESLA</sequence>
<evidence type="ECO:0000313" key="2">
    <source>
        <dbReference type="EMBL" id="MPR31599.1"/>
    </source>
</evidence>
<dbReference type="InterPro" id="IPR036388">
    <property type="entry name" value="WH-like_DNA-bd_sf"/>
</dbReference>
<dbReference type="Pfam" id="PF01527">
    <property type="entry name" value="HTH_Tnp_1"/>
    <property type="match status" value="1"/>
</dbReference>
<protein>
    <submittedName>
        <fullName evidence="2">Transposase</fullName>
    </submittedName>
</protein>
<organism evidence="2 3">
    <name type="scientific">Microvirga tunisiensis</name>
    <dbReference type="NCBI Taxonomy" id="2108360"/>
    <lineage>
        <taxon>Bacteria</taxon>
        <taxon>Pseudomonadati</taxon>
        <taxon>Pseudomonadota</taxon>
        <taxon>Alphaproteobacteria</taxon>
        <taxon>Hyphomicrobiales</taxon>
        <taxon>Methylobacteriaceae</taxon>
        <taxon>Microvirga</taxon>
    </lineage>
</organism>
<comment type="caution">
    <text evidence="2">The sequence shown here is derived from an EMBL/GenBank/DDBJ whole genome shotgun (WGS) entry which is preliminary data.</text>
</comment>
<dbReference type="GO" id="GO:0004803">
    <property type="term" value="F:transposase activity"/>
    <property type="evidence" value="ECO:0007669"/>
    <property type="project" value="InterPro"/>
</dbReference>
<dbReference type="InterPro" id="IPR002514">
    <property type="entry name" value="Transposase_8"/>
</dbReference>
<dbReference type="RefSeq" id="WP_152718716.1">
    <property type="nucleotide sequence ID" value="NZ_VOSJ01000879.1"/>
</dbReference>
<dbReference type="PANTHER" id="PTHR37936">
    <property type="entry name" value="TRANSPOSASE INSC FOR INSERTION ELEMENT IS2A-RELATED"/>
    <property type="match status" value="1"/>
</dbReference>
<reference evidence="2 3" key="1">
    <citation type="journal article" date="2019" name="Syst. Appl. Microbiol.">
        <title>Microvirga tunisiensis sp. nov., a root nodule symbiotic bacterium isolated from Lupinus micranthus and L. luteus grown in Northern Tunisia.</title>
        <authorList>
            <person name="Msaddak A."/>
            <person name="Rejili M."/>
            <person name="Duran D."/>
            <person name="Mars M."/>
            <person name="Palacios J.M."/>
            <person name="Ruiz-Argueso T."/>
            <person name="Rey L."/>
            <person name="Imperial J."/>
        </authorList>
    </citation>
    <scope>NUCLEOTIDE SEQUENCE [LARGE SCALE GENOMIC DNA]</scope>
    <source>
        <strain evidence="2 3">Lmie10</strain>
    </source>
</reference>
<accession>A0A5N7MZ31</accession>
<gene>
    <name evidence="2" type="ORF">FS320_43905</name>
</gene>
<proteinExistence type="inferred from homology"/>
<dbReference type="GO" id="GO:0043565">
    <property type="term" value="F:sequence-specific DNA binding"/>
    <property type="evidence" value="ECO:0007669"/>
    <property type="project" value="InterPro"/>
</dbReference>
<dbReference type="Proteomes" id="UP000403266">
    <property type="component" value="Unassembled WGS sequence"/>
</dbReference>
<comment type="similarity">
    <text evidence="1">Belongs to the transposase 8 family.</text>
</comment>
<dbReference type="InterPro" id="IPR010921">
    <property type="entry name" value="Trp_repressor/repl_initiator"/>
</dbReference>
<dbReference type="Gene3D" id="1.10.10.10">
    <property type="entry name" value="Winged helix-like DNA-binding domain superfamily/Winged helix DNA-binding domain"/>
    <property type="match status" value="1"/>
</dbReference>
<dbReference type="EMBL" id="VOSK01000821">
    <property type="protein sequence ID" value="MPR31599.1"/>
    <property type="molecule type" value="Genomic_DNA"/>
</dbReference>